<keyword evidence="2" id="KW-1185">Reference proteome</keyword>
<gene>
    <name evidence="1" type="ORF">BDV39DRAFT_204293</name>
</gene>
<dbReference type="Proteomes" id="UP000325945">
    <property type="component" value="Unassembled WGS sequence"/>
</dbReference>
<evidence type="ECO:0000313" key="1">
    <source>
        <dbReference type="EMBL" id="KAE8328176.1"/>
    </source>
</evidence>
<reference evidence="2" key="1">
    <citation type="submission" date="2019-04" db="EMBL/GenBank/DDBJ databases">
        <title>Friends and foes A comparative genomics studyof 23 Aspergillus species from section Flavi.</title>
        <authorList>
            <consortium name="DOE Joint Genome Institute"/>
            <person name="Kjaerbolling I."/>
            <person name="Vesth T."/>
            <person name="Frisvad J.C."/>
            <person name="Nybo J.L."/>
            <person name="Theobald S."/>
            <person name="Kildgaard S."/>
            <person name="Isbrandt T."/>
            <person name="Kuo A."/>
            <person name="Sato A."/>
            <person name="Lyhne E.K."/>
            <person name="Kogle M.E."/>
            <person name="Wiebenga A."/>
            <person name="Kun R.S."/>
            <person name="Lubbers R.J."/>
            <person name="Makela M.R."/>
            <person name="Barry K."/>
            <person name="Chovatia M."/>
            <person name="Clum A."/>
            <person name="Daum C."/>
            <person name="Haridas S."/>
            <person name="He G."/>
            <person name="LaButti K."/>
            <person name="Lipzen A."/>
            <person name="Mondo S."/>
            <person name="Riley R."/>
            <person name="Salamov A."/>
            <person name="Simmons B.A."/>
            <person name="Magnuson J.K."/>
            <person name="Henrissat B."/>
            <person name="Mortensen U.H."/>
            <person name="Larsen T.O."/>
            <person name="Devries R.P."/>
            <person name="Grigoriev I.V."/>
            <person name="Machida M."/>
            <person name="Baker S.E."/>
            <person name="Andersen M.R."/>
        </authorList>
    </citation>
    <scope>NUCLEOTIDE SEQUENCE [LARGE SCALE GENOMIC DNA]</scope>
    <source>
        <strain evidence="2">CBS 130017</strain>
    </source>
</reference>
<accession>A0A5N6X773</accession>
<organism evidence="1 2">
    <name type="scientific">Aspergillus sergii</name>
    <dbReference type="NCBI Taxonomy" id="1034303"/>
    <lineage>
        <taxon>Eukaryota</taxon>
        <taxon>Fungi</taxon>
        <taxon>Dikarya</taxon>
        <taxon>Ascomycota</taxon>
        <taxon>Pezizomycotina</taxon>
        <taxon>Eurotiomycetes</taxon>
        <taxon>Eurotiomycetidae</taxon>
        <taxon>Eurotiales</taxon>
        <taxon>Aspergillaceae</taxon>
        <taxon>Aspergillus</taxon>
        <taxon>Aspergillus subgen. Circumdati</taxon>
    </lineage>
</organism>
<dbReference type="AlphaFoldDB" id="A0A5N6X773"/>
<sequence length="221" mass="25990">MNTPQKHGTNKPTQVMWYIKLKSTIRYKWVSKVLDDKEIYNCFLVECLRRAKEGEGKRTKEPTDHSPGIYSIQVGEIYPDEPLSKEQADQKLVDDIQARLDAFYRKNPHMKTKTVKWYVEVTTENALWIEWKGKKIRLNSPEYFQFLEDCLRITRRGEAKVTTDHSSSKDDTYSLLLGKFCDHQFLDHQQASLRLEREIYDAIAKHTTSGRRYVPPALGFR</sequence>
<name>A0A5N6X773_9EURO</name>
<evidence type="ECO:0000313" key="2">
    <source>
        <dbReference type="Proteomes" id="UP000325945"/>
    </source>
</evidence>
<dbReference type="EMBL" id="ML741787">
    <property type="protein sequence ID" value="KAE8328176.1"/>
    <property type="molecule type" value="Genomic_DNA"/>
</dbReference>
<protein>
    <submittedName>
        <fullName evidence="1">Uncharacterized protein</fullName>
    </submittedName>
</protein>
<proteinExistence type="predicted"/>